<evidence type="ECO:0000256" key="4">
    <source>
        <dbReference type="ARBA" id="ARBA00022801"/>
    </source>
</evidence>
<feature type="binding site" evidence="10">
    <location>
        <position position="130"/>
    </location>
    <ligand>
        <name>Zn(2+)</name>
        <dbReference type="ChEBI" id="CHEBI:29105"/>
    </ligand>
</feature>
<sequence length="213" mass="23573">MQNPSDDPVKRHLIDPAPRFRDRRNLLPAVFLDRDGVINEEVHYLSRIEDLRLIDGVADAIRKLNDAGIPVIVVTNQSGVARGYITEDQLLDIHKAMVAMLAQQHASLQGIFYSPYHEKGEGDYRRETTCRKPEPGMLLAAADEFAISLPESVLVGDRINDIRAGHAAGARAIMVRTGHGAKETRQPESSEADFIADDLAAAVDEILRSMIVR</sequence>
<proteinExistence type="inferred from homology"/>
<dbReference type="RefSeq" id="WP_206927355.1">
    <property type="nucleotide sequence ID" value="NZ_JAEKJW010000002.1"/>
</dbReference>
<dbReference type="GO" id="GO:0016791">
    <property type="term" value="F:phosphatase activity"/>
    <property type="evidence" value="ECO:0007669"/>
    <property type="project" value="InterPro"/>
</dbReference>
<feature type="binding site" evidence="10">
    <location>
        <position position="35"/>
    </location>
    <ligand>
        <name>Mg(2+)</name>
        <dbReference type="ChEBI" id="CHEBI:18420"/>
    </ligand>
</feature>
<comment type="subcellular location">
    <subcellularLocation>
        <location evidence="1 7">Cytoplasm</location>
    </subcellularLocation>
</comment>
<dbReference type="PIRSF" id="PIRSF004682">
    <property type="entry name" value="GmhB"/>
    <property type="match status" value="1"/>
</dbReference>
<evidence type="ECO:0000313" key="11">
    <source>
        <dbReference type="EMBL" id="MBN8196832.1"/>
    </source>
</evidence>
<name>A0A8I1M7V5_9PROT</name>
<evidence type="ECO:0000256" key="1">
    <source>
        <dbReference type="ARBA" id="ARBA00004496"/>
    </source>
</evidence>
<dbReference type="InterPro" id="IPR006543">
    <property type="entry name" value="Histidinol-phos"/>
</dbReference>
<dbReference type="Gene3D" id="3.40.50.1000">
    <property type="entry name" value="HAD superfamily/HAD-like"/>
    <property type="match status" value="1"/>
</dbReference>
<dbReference type="CDD" id="cd07503">
    <property type="entry name" value="HAD_HisB-N"/>
    <property type="match status" value="1"/>
</dbReference>
<evidence type="ECO:0000256" key="7">
    <source>
        <dbReference type="PIRNR" id="PIRNR004682"/>
    </source>
</evidence>
<reference evidence="11" key="1">
    <citation type="submission" date="2020-12" db="EMBL/GenBank/DDBJ databases">
        <title>Oil enriched cultivation method for isolating marine PHA-producing bacteria.</title>
        <authorList>
            <person name="Zheng W."/>
            <person name="Yu S."/>
            <person name="Huang Y."/>
        </authorList>
    </citation>
    <scope>NUCLEOTIDE SEQUENCE</scope>
    <source>
        <strain evidence="11">SY-2-3</strain>
    </source>
</reference>
<dbReference type="InterPro" id="IPR023214">
    <property type="entry name" value="HAD_sf"/>
</dbReference>
<keyword evidence="4 7" id="KW-0378">Hydrolase</keyword>
<dbReference type="GO" id="GO:0005975">
    <property type="term" value="P:carbohydrate metabolic process"/>
    <property type="evidence" value="ECO:0007669"/>
    <property type="project" value="InterPro"/>
</dbReference>
<dbReference type="PANTHER" id="PTHR42891">
    <property type="entry name" value="D-GLYCERO-BETA-D-MANNO-HEPTOSE-1,7-BISPHOSPHATE 7-PHOSPHATASE"/>
    <property type="match status" value="1"/>
</dbReference>
<keyword evidence="5 7" id="KW-0119">Carbohydrate metabolism</keyword>
<feature type="active site" description="Nucleophile" evidence="8">
    <location>
        <position position="33"/>
    </location>
</feature>
<dbReference type="Proteomes" id="UP000664405">
    <property type="component" value="Unassembled WGS sequence"/>
</dbReference>
<accession>A0A8I1M7V5</accession>
<keyword evidence="3 10" id="KW-0479">Metal-binding</keyword>
<comment type="caution">
    <text evidence="11">The sequence shown here is derived from an EMBL/GenBank/DDBJ whole genome shotgun (WGS) entry which is preliminary data.</text>
</comment>
<dbReference type="InterPro" id="IPR006549">
    <property type="entry name" value="HAD-SF_hydro_IIIA"/>
</dbReference>
<dbReference type="NCBIfam" id="TIGR00213">
    <property type="entry name" value="GmhB_yaeD"/>
    <property type="match status" value="1"/>
</dbReference>
<comment type="cofactor">
    <cofactor evidence="10">
        <name>Zn(2+)</name>
        <dbReference type="ChEBI" id="CHEBI:29105"/>
    </cofactor>
</comment>
<evidence type="ECO:0000256" key="9">
    <source>
        <dbReference type="PIRSR" id="PIRSR004682-3"/>
    </source>
</evidence>
<dbReference type="GO" id="GO:0005737">
    <property type="term" value="C:cytoplasm"/>
    <property type="evidence" value="ECO:0007669"/>
    <property type="project" value="UniProtKB-SubCell"/>
</dbReference>
<keyword evidence="10" id="KW-0460">Magnesium</keyword>
<feature type="site" description="Contributes to substrate recognition" evidence="9">
    <location>
        <position position="131"/>
    </location>
</feature>
<dbReference type="NCBIfam" id="TIGR01656">
    <property type="entry name" value="Histidinol-ppas"/>
    <property type="match status" value="1"/>
</dbReference>
<evidence type="ECO:0000256" key="2">
    <source>
        <dbReference type="ARBA" id="ARBA00022490"/>
    </source>
</evidence>
<evidence type="ECO:0000256" key="3">
    <source>
        <dbReference type="ARBA" id="ARBA00022723"/>
    </source>
</evidence>
<dbReference type="Pfam" id="PF13344">
    <property type="entry name" value="Hydrolase_6"/>
    <property type="match status" value="1"/>
</dbReference>
<dbReference type="NCBIfam" id="TIGR01662">
    <property type="entry name" value="HAD-SF-IIIA"/>
    <property type="match status" value="1"/>
</dbReference>
<keyword evidence="2 7" id="KW-0963">Cytoplasm</keyword>
<dbReference type="GO" id="GO:0046872">
    <property type="term" value="F:metal ion binding"/>
    <property type="evidence" value="ECO:0007669"/>
    <property type="project" value="UniProtKB-KW"/>
</dbReference>
<comment type="similarity">
    <text evidence="7">Belongs to the gmhB family.</text>
</comment>
<dbReference type="InterPro" id="IPR036412">
    <property type="entry name" value="HAD-like_sf"/>
</dbReference>
<keyword evidence="10" id="KW-0862">Zinc</keyword>
<dbReference type="PANTHER" id="PTHR42891:SF1">
    <property type="entry name" value="D-GLYCERO-BETA-D-MANNO-HEPTOSE-1,7-BISPHOSPHATE 7-PHOSPHATASE"/>
    <property type="match status" value="1"/>
</dbReference>
<feature type="active site" description="Proton donor" evidence="8">
    <location>
        <position position="35"/>
    </location>
</feature>
<evidence type="ECO:0000313" key="12">
    <source>
        <dbReference type="Proteomes" id="UP000664405"/>
    </source>
</evidence>
<dbReference type="Pfam" id="PF13242">
    <property type="entry name" value="Hydrolase_like"/>
    <property type="match status" value="1"/>
</dbReference>
<feature type="binding site" evidence="10">
    <location>
        <position position="33"/>
    </location>
    <ligand>
        <name>Mg(2+)</name>
        <dbReference type="ChEBI" id="CHEBI:18420"/>
    </ligand>
</feature>
<dbReference type="EMBL" id="JAEKJW010000002">
    <property type="protein sequence ID" value="MBN8196832.1"/>
    <property type="molecule type" value="Genomic_DNA"/>
</dbReference>
<dbReference type="InterPro" id="IPR006357">
    <property type="entry name" value="HAD-SF_hydro_IIA"/>
</dbReference>
<comment type="cofactor">
    <cofactor evidence="10">
        <name>Mg(2+)</name>
        <dbReference type="ChEBI" id="CHEBI:18420"/>
    </cofactor>
</comment>
<dbReference type="InterPro" id="IPR004446">
    <property type="entry name" value="Heptose_bisP_phosphatase"/>
</dbReference>
<evidence type="ECO:0000256" key="5">
    <source>
        <dbReference type="ARBA" id="ARBA00023277"/>
    </source>
</evidence>
<protein>
    <recommendedName>
        <fullName evidence="6 7">D,D-heptose 1,7-bisphosphate phosphatase</fullName>
        <ecNumber evidence="7">3.1.3.-</ecNumber>
    </recommendedName>
</protein>
<feature type="site" description="Stabilizes the phosphoryl group" evidence="9">
    <location>
        <position position="132"/>
    </location>
</feature>
<dbReference type="EC" id="3.1.3.-" evidence="7"/>
<evidence type="ECO:0000256" key="6">
    <source>
        <dbReference type="ARBA" id="ARBA00031828"/>
    </source>
</evidence>
<evidence type="ECO:0000256" key="8">
    <source>
        <dbReference type="PIRSR" id="PIRSR004682-1"/>
    </source>
</evidence>
<evidence type="ECO:0000256" key="10">
    <source>
        <dbReference type="PIRSR" id="PIRSR004682-4"/>
    </source>
</evidence>
<dbReference type="AlphaFoldDB" id="A0A8I1M7V5"/>
<feature type="site" description="Stabilizes the phosphoryl group" evidence="9">
    <location>
        <position position="75"/>
    </location>
</feature>
<organism evidence="11 12">
    <name type="scientific">Thalassospira povalilytica</name>
    <dbReference type="NCBI Taxonomy" id="732237"/>
    <lineage>
        <taxon>Bacteria</taxon>
        <taxon>Pseudomonadati</taxon>
        <taxon>Pseudomonadota</taxon>
        <taxon>Alphaproteobacteria</taxon>
        <taxon>Rhodospirillales</taxon>
        <taxon>Thalassospiraceae</taxon>
        <taxon>Thalassospira</taxon>
    </lineage>
</organism>
<dbReference type="SUPFAM" id="SSF56784">
    <property type="entry name" value="HAD-like"/>
    <property type="match status" value="1"/>
</dbReference>
<gene>
    <name evidence="11" type="primary">gmhB</name>
    <name evidence="11" type="ORF">JF547_10185</name>
</gene>
<feature type="binding site" evidence="10">
    <location>
        <position position="157"/>
    </location>
    <ligand>
        <name>Mg(2+)</name>
        <dbReference type="ChEBI" id="CHEBI:18420"/>
    </ligand>
</feature>